<organism evidence="2 3">
    <name type="scientific">Varroa destructor</name>
    <name type="common">Honeybee mite</name>
    <dbReference type="NCBI Taxonomy" id="109461"/>
    <lineage>
        <taxon>Eukaryota</taxon>
        <taxon>Metazoa</taxon>
        <taxon>Ecdysozoa</taxon>
        <taxon>Arthropoda</taxon>
        <taxon>Chelicerata</taxon>
        <taxon>Arachnida</taxon>
        <taxon>Acari</taxon>
        <taxon>Parasitiformes</taxon>
        <taxon>Mesostigmata</taxon>
        <taxon>Gamasina</taxon>
        <taxon>Dermanyssoidea</taxon>
        <taxon>Varroidae</taxon>
        <taxon>Varroa</taxon>
    </lineage>
</organism>
<accession>A0A7M7JZ45</accession>
<dbReference type="AlphaFoldDB" id="A0A7M7JZ45"/>
<feature type="transmembrane region" description="Helical" evidence="1">
    <location>
        <begin position="176"/>
        <end position="200"/>
    </location>
</feature>
<sequence length="206" mass="23436">MDTRSELLRKLEEADIDGANTSSGVVRDSEMYEKINYIIGYVFLMFTFQMGAICGTLWIIERSTNAEDRFMAAVEYRMSAVTYFIITSIFTVSTSLYHSRFPYNVVILTVNLSGLAVVFLIQEFRFLSLFLLFFVLLYVVWRSERLAREKHVHHAKEHGSSDAFGLSMELPTAIDVTLQILAGPLAVFTGLLAMSVTMLLPQHPWL</sequence>
<reference evidence="2" key="1">
    <citation type="submission" date="2021-01" db="UniProtKB">
        <authorList>
            <consortium name="EnsemblMetazoa"/>
        </authorList>
    </citation>
    <scope>IDENTIFICATION</scope>
</reference>
<evidence type="ECO:0000313" key="3">
    <source>
        <dbReference type="Proteomes" id="UP000594260"/>
    </source>
</evidence>
<evidence type="ECO:0000256" key="1">
    <source>
        <dbReference type="SAM" id="Phobius"/>
    </source>
</evidence>
<feature type="transmembrane region" description="Helical" evidence="1">
    <location>
        <begin position="38"/>
        <end position="60"/>
    </location>
</feature>
<keyword evidence="3" id="KW-1185">Reference proteome</keyword>
<evidence type="ECO:0000313" key="2">
    <source>
        <dbReference type="EnsemblMetazoa" id="XP_022653158"/>
    </source>
</evidence>
<dbReference type="GeneID" id="111246961"/>
<keyword evidence="1" id="KW-0812">Transmembrane</keyword>
<feature type="transmembrane region" description="Helical" evidence="1">
    <location>
        <begin position="80"/>
        <end position="97"/>
    </location>
</feature>
<dbReference type="RefSeq" id="XP_022653158.1">
    <property type="nucleotide sequence ID" value="XM_022797423.1"/>
</dbReference>
<protein>
    <submittedName>
        <fullName evidence="2">Uncharacterized protein</fullName>
    </submittedName>
</protein>
<keyword evidence="1" id="KW-1133">Transmembrane helix</keyword>
<proteinExistence type="predicted"/>
<feature type="transmembrane region" description="Helical" evidence="1">
    <location>
        <begin position="126"/>
        <end position="141"/>
    </location>
</feature>
<feature type="transmembrane region" description="Helical" evidence="1">
    <location>
        <begin position="103"/>
        <end position="121"/>
    </location>
</feature>
<name>A0A7M7JZ45_VARDE</name>
<dbReference type="EnsemblMetazoa" id="XM_022797423">
    <property type="protein sequence ID" value="XP_022653158"/>
    <property type="gene ID" value="LOC111246961"/>
</dbReference>
<dbReference type="Proteomes" id="UP000594260">
    <property type="component" value="Unplaced"/>
</dbReference>
<keyword evidence="1" id="KW-0472">Membrane</keyword>